<evidence type="ECO:0000256" key="3">
    <source>
        <dbReference type="ARBA" id="ARBA00023235"/>
    </source>
</evidence>
<dbReference type="InterPro" id="IPR020103">
    <property type="entry name" value="PsdUridine_synth_cat_dom_sf"/>
</dbReference>
<dbReference type="InterPro" id="IPR050170">
    <property type="entry name" value="TruD_pseudoU_synthase"/>
</dbReference>
<dbReference type="GO" id="GO:0005829">
    <property type="term" value="C:cytosol"/>
    <property type="evidence" value="ECO:0007669"/>
    <property type="project" value="TreeGrafter"/>
</dbReference>
<dbReference type="InterPro" id="IPR001656">
    <property type="entry name" value="PsdUridine_synth_TruD"/>
</dbReference>
<dbReference type="PANTHER" id="PTHR47811:SF1">
    <property type="entry name" value="TRNA PSEUDOURIDINE SYNTHASE D"/>
    <property type="match status" value="1"/>
</dbReference>
<dbReference type="GO" id="GO:0003723">
    <property type="term" value="F:RNA binding"/>
    <property type="evidence" value="ECO:0007669"/>
    <property type="project" value="InterPro"/>
</dbReference>
<evidence type="ECO:0000259" key="5">
    <source>
        <dbReference type="PROSITE" id="PS50984"/>
    </source>
</evidence>
<evidence type="ECO:0000256" key="2">
    <source>
        <dbReference type="ARBA" id="ARBA00022694"/>
    </source>
</evidence>
<dbReference type="InterPro" id="IPR043165">
    <property type="entry name" value="TruD_insert_sf"/>
</dbReference>
<comment type="function">
    <text evidence="4">Responsible for synthesis of pseudouridine from uracil-13 in transfer RNAs.</text>
</comment>
<dbReference type="AlphaFoldDB" id="A0A1G8PNB6"/>
<protein>
    <recommendedName>
        <fullName evidence="4">tRNA pseudouridine synthase D</fullName>
        <ecNumber evidence="4">5.4.99.27</ecNumber>
    </recommendedName>
    <alternativeName>
        <fullName evidence="4">tRNA pseudouridine(13) synthase</fullName>
    </alternativeName>
    <alternativeName>
        <fullName evidence="4">tRNA pseudouridylate synthase D</fullName>
    </alternativeName>
    <alternativeName>
        <fullName evidence="4">tRNA-uridine isomerase D</fullName>
    </alternativeName>
</protein>
<dbReference type="Gene3D" id="3.30.2340.10">
    <property type="entry name" value="TruD, insertion domain"/>
    <property type="match status" value="1"/>
</dbReference>
<dbReference type="EC" id="5.4.99.27" evidence="4"/>
<dbReference type="InterPro" id="IPR042214">
    <property type="entry name" value="TruD_catalytic"/>
</dbReference>
<dbReference type="PANTHER" id="PTHR47811">
    <property type="entry name" value="TRNA PSEUDOURIDINE SYNTHASE D"/>
    <property type="match status" value="1"/>
</dbReference>
<dbReference type="GO" id="GO:0031119">
    <property type="term" value="P:tRNA pseudouridine synthesis"/>
    <property type="evidence" value="ECO:0007669"/>
    <property type="project" value="UniProtKB-UniRule"/>
</dbReference>
<dbReference type="EMBL" id="FNEM01000004">
    <property type="protein sequence ID" value="SDI93330.1"/>
    <property type="molecule type" value="Genomic_DNA"/>
</dbReference>
<keyword evidence="3 4" id="KW-0413">Isomerase</keyword>
<dbReference type="CDD" id="cd02575">
    <property type="entry name" value="PseudoU_synth_EcTruD"/>
    <property type="match status" value="1"/>
</dbReference>
<dbReference type="InterPro" id="IPR011760">
    <property type="entry name" value="PsdUridine_synth_TruD_insert"/>
</dbReference>
<organism evidence="6 7">
    <name type="scientific">Ferrimonas sediminum</name>
    <dbReference type="NCBI Taxonomy" id="718193"/>
    <lineage>
        <taxon>Bacteria</taxon>
        <taxon>Pseudomonadati</taxon>
        <taxon>Pseudomonadota</taxon>
        <taxon>Gammaproteobacteria</taxon>
        <taxon>Alteromonadales</taxon>
        <taxon>Ferrimonadaceae</taxon>
        <taxon>Ferrimonas</taxon>
    </lineage>
</organism>
<feature type="domain" description="TRUD" evidence="5">
    <location>
        <begin position="157"/>
        <end position="301"/>
    </location>
</feature>
<comment type="catalytic activity">
    <reaction evidence="4">
        <text>uridine(13) in tRNA = pseudouridine(13) in tRNA</text>
        <dbReference type="Rhea" id="RHEA:42540"/>
        <dbReference type="Rhea" id="RHEA-COMP:10105"/>
        <dbReference type="Rhea" id="RHEA-COMP:10106"/>
        <dbReference type="ChEBI" id="CHEBI:65314"/>
        <dbReference type="ChEBI" id="CHEBI:65315"/>
        <dbReference type="EC" id="5.4.99.27"/>
    </reaction>
</comment>
<accession>A0A1G8PNB6</accession>
<name>A0A1G8PNB6_9GAMM</name>
<dbReference type="Gene3D" id="3.30.2350.20">
    <property type="entry name" value="TruD, catalytic domain"/>
    <property type="match status" value="1"/>
</dbReference>
<reference evidence="7" key="1">
    <citation type="submission" date="2016-10" db="EMBL/GenBank/DDBJ databases">
        <authorList>
            <person name="Varghese N."/>
            <person name="Submissions S."/>
        </authorList>
    </citation>
    <scope>NUCLEOTIDE SEQUENCE [LARGE SCALE GENOMIC DNA]</scope>
    <source>
        <strain evidence="7">DSM 23317</strain>
    </source>
</reference>
<feature type="active site" description="Nucleophile" evidence="4">
    <location>
        <position position="82"/>
    </location>
</feature>
<dbReference type="GO" id="GO:0160150">
    <property type="term" value="F:tRNA pseudouridine(13) synthase activity"/>
    <property type="evidence" value="ECO:0007669"/>
    <property type="project" value="UniProtKB-EC"/>
</dbReference>
<dbReference type="HAMAP" id="MF_01082">
    <property type="entry name" value="TruD"/>
    <property type="match status" value="1"/>
</dbReference>
<proteinExistence type="inferred from homology"/>
<keyword evidence="2 4" id="KW-0819">tRNA processing</keyword>
<evidence type="ECO:0000313" key="7">
    <source>
        <dbReference type="Proteomes" id="UP000199527"/>
    </source>
</evidence>
<comment type="similarity">
    <text evidence="1 4">Belongs to the pseudouridine synthase TruD family.</text>
</comment>
<dbReference type="RefSeq" id="WP_245709884.1">
    <property type="nucleotide sequence ID" value="NZ_FNEM01000004.1"/>
</dbReference>
<evidence type="ECO:0000313" key="6">
    <source>
        <dbReference type="EMBL" id="SDI93330.1"/>
    </source>
</evidence>
<dbReference type="InterPro" id="IPR020119">
    <property type="entry name" value="PsdUridine_synth_TruD_CS"/>
</dbReference>
<sequence length="350" mass="39373">MSDYTLPQWHFLHGQPTATGLLRSQPEDFQVDELLPFSADGQGEHHLLQIRKREMTTHQLARKLAEFAGVKAMDVSWAGLKDKFGVTTQWLSVRIPGKETPDWASLNDDTMQVLQALRHSKKLRVGALLGNAFTLTLRQVEGDDDLDNRLQQVRDTGVPNYFGEQRFGHGGRNVARAAEMFAGRRVKDRNKRSLYLSAARSFLFNQLVSERLQRHGLGLLPGDTLMMPAGGSFFKSEVDDADLVDRLARGELRLSAPMAGSGRYGDDEADRFELSQLQRWPELLAGLEAARMKQERRPLLLQPQGMSWQREADTLVVKFVLPAGAYATSVLREILRYEDAQSIENQSVNG</sequence>
<evidence type="ECO:0000256" key="1">
    <source>
        <dbReference type="ARBA" id="ARBA00007953"/>
    </source>
</evidence>
<dbReference type="Pfam" id="PF01142">
    <property type="entry name" value="TruD"/>
    <property type="match status" value="2"/>
</dbReference>
<dbReference type="SUPFAM" id="SSF55120">
    <property type="entry name" value="Pseudouridine synthase"/>
    <property type="match status" value="1"/>
</dbReference>
<evidence type="ECO:0000256" key="4">
    <source>
        <dbReference type="HAMAP-Rule" id="MF_01082"/>
    </source>
</evidence>
<dbReference type="PROSITE" id="PS01268">
    <property type="entry name" value="UPF0024"/>
    <property type="match status" value="1"/>
</dbReference>
<keyword evidence="7" id="KW-1185">Reference proteome</keyword>
<gene>
    <name evidence="4" type="primary">truD</name>
    <name evidence="6" type="ORF">SAMN04488540_10414</name>
</gene>
<dbReference type="PROSITE" id="PS50984">
    <property type="entry name" value="TRUD"/>
    <property type="match status" value="1"/>
</dbReference>
<dbReference type="Proteomes" id="UP000199527">
    <property type="component" value="Unassembled WGS sequence"/>
</dbReference>